<gene>
    <name evidence="2" type="ORF">CY34DRAFT_531864</name>
</gene>
<feature type="transmembrane region" description="Helical" evidence="1">
    <location>
        <begin position="117"/>
        <end position="141"/>
    </location>
</feature>
<dbReference type="OrthoDB" id="2667961at2759"/>
<dbReference type="HOGENOM" id="CLU_1579548_0_0_1"/>
<organism evidence="2 3">
    <name type="scientific">Suillus luteus UH-Slu-Lm8-n1</name>
    <dbReference type="NCBI Taxonomy" id="930992"/>
    <lineage>
        <taxon>Eukaryota</taxon>
        <taxon>Fungi</taxon>
        <taxon>Dikarya</taxon>
        <taxon>Basidiomycota</taxon>
        <taxon>Agaricomycotina</taxon>
        <taxon>Agaricomycetes</taxon>
        <taxon>Agaricomycetidae</taxon>
        <taxon>Boletales</taxon>
        <taxon>Suillineae</taxon>
        <taxon>Suillaceae</taxon>
        <taxon>Suillus</taxon>
    </lineage>
</organism>
<keyword evidence="1" id="KW-0812">Transmembrane</keyword>
<evidence type="ECO:0000256" key="1">
    <source>
        <dbReference type="SAM" id="Phobius"/>
    </source>
</evidence>
<feature type="transmembrane region" description="Helical" evidence="1">
    <location>
        <begin position="38"/>
        <end position="63"/>
    </location>
</feature>
<reference evidence="3" key="2">
    <citation type="submission" date="2015-01" db="EMBL/GenBank/DDBJ databases">
        <title>Evolutionary Origins and Diversification of the Mycorrhizal Mutualists.</title>
        <authorList>
            <consortium name="DOE Joint Genome Institute"/>
            <consortium name="Mycorrhizal Genomics Consortium"/>
            <person name="Kohler A."/>
            <person name="Kuo A."/>
            <person name="Nagy L.G."/>
            <person name="Floudas D."/>
            <person name="Copeland A."/>
            <person name="Barry K.W."/>
            <person name="Cichocki N."/>
            <person name="Veneault-Fourrey C."/>
            <person name="LaButti K."/>
            <person name="Lindquist E.A."/>
            <person name="Lipzen A."/>
            <person name="Lundell T."/>
            <person name="Morin E."/>
            <person name="Murat C."/>
            <person name="Riley R."/>
            <person name="Ohm R."/>
            <person name="Sun H."/>
            <person name="Tunlid A."/>
            <person name="Henrissat B."/>
            <person name="Grigoriev I.V."/>
            <person name="Hibbett D.S."/>
            <person name="Martin F."/>
        </authorList>
    </citation>
    <scope>NUCLEOTIDE SEQUENCE [LARGE SCALE GENOMIC DNA]</scope>
    <source>
        <strain evidence="3">UH-Slu-Lm8-n1</strain>
    </source>
</reference>
<keyword evidence="3" id="KW-1185">Reference proteome</keyword>
<dbReference type="EMBL" id="KN835544">
    <property type="protein sequence ID" value="KIK36270.1"/>
    <property type="molecule type" value="Genomic_DNA"/>
</dbReference>
<proteinExistence type="predicted"/>
<evidence type="ECO:0000313" key="3">
    <source>
        <dbReference type="Proteomes" id="UP000054485"/>
    </source>
</evidence>
<dbReference type="InParanoid" id="A0A0C9ZFP3"/>
<keyword evidence="1" id="KW-0472">Membrane</keyword>
<dbReference type="AlphaFoldDB" id="A0A0C9ZFP3"/>
<feature type="transmembrane region" description="Helical" evidence="1">
    <location>
        <begin position="75"/>
        <end position="97"/>
    </location>
</feature>
<protein>
    <submittedName>
        <fullName evidence="2">Uncharacterized protein</fullName>
    </submittedName>
</protein>
<name>A0A0C9ZFP3_9AGAM</name>
<reference evidence="2 3" key="1">
    <citation type="submission" date="2014-04" db="EMBL/GenBank/DDBJ databases">
        <authorList>
            <consortium name="DOE Joint Genome Institute"/>
            <person name="Kuo A."/>
            <person name="Ruytinx J."/>
            <person name="Rineau F."/>
            <person name="Colpaert J."/>
            <person name="Kohler A."/>
            <person name="Nagy L.G."/>
            <person name="Floudas D."/>
            <person name="Copeland A."/>
            <person name="Barry K.W."/>
            <person name="Cichocki N."/>
            <person name="Veneault-Fourrey C."/>
            <person name="LaButti K."/>
            <person name="Lindquist E.A."/>
            <person name="Lipzen A."/>
            <person name="Lundell T."/>
            <person name="Morin E."/>
            <person name="Murat C."/>
            <person name="Sun H."/>
            <person name="Tunlid A."/>
            <person name="Henrissat B."/>
            <person name="Grigoriev I.V."/>
            <person name="Hibbett D.S."/>
            <person name="Martin F."/>
            <person name="Nordberg H.P."/>
            <person name="Cantor M.N."/>
            <person name="Hua S.X."/>
        </authorList>
    </citation>
    <scope>NUCLEOTIDE SEQUENCE [LARGE SCALE GENOMIC DNA]</scope>
    <source>
        <strain evidence="2 3">UH-Slu-Lm8-n1</strain>
    </source>
</reference>
<accession>A0A0C9ZFP3</accession>
<sequence length="202" mass="21914">MASPISIVRALLLFGIYISNIVAVVILRLLIFASTTRISVILSAVSSILTLLVIPVVLIGGRLPERFPEISNTRYLIAFVVLGVLDLPSCITLPLRARQDNGTALCQDLSQSSDCTSAHVLIGCYYTAVIFAFIALVITCIERLTGSAPKVSPRYPIVREAGSPFAVIQYPAHDVDLDILFTEIPTRKAKQAYAVRSNQSPV</sequence>
<feature type="transmembrane region" description="Helical" evidence="1">
    <location>
        <begin position="12"/>
        <end position="32"/>
    </location>
</feature>
<evidence type="ECO:0000313" key="2">
    <source>
        <dbReference type="EMBL" id="KIK36270.1"/>
    </source>
</evidence>
<keyword evidence="1" id="KW-1133">Transmembrane helix</keyword>
<dbReference type="Proteomes" id="UP000054485">
    <property type="component" value="Unassembled WGS sequence"/>
</dbReference>